<evidence type="ECO:0000313" key="1">
    <source>
        <dbReference type="EMBL" id="KAH7674328.1"/>
    </source>
</evidence>
<reference evidence="2" key="1">
    <citation type="journal article" date="2022" name="Nat. Commun.">
        <title>Chromosome evolution and the genetic basis of agronomically important traits in greater yam.</title>
        <authorList>
            <person name="Bredeson J.V."/>
            <person name="Lyons J.B."/>
            <person name="Oniyinde I.O."/>
            <person name="Okereke N.R."/>
            <person name="Kolade O."/>
            <person name="Nnabue I."/>
            <person name="Nwadili C.O."/>
            <person name="Hribova E."/>
            <person name="Parker M."/>
            <person name="Nwogha J."/>
            <person name="Shu S."/>
            <person name="Carlson J."/>
            <person name="Kariba R."/>
            <person name="Muthemba S."/>
            <person name="Knop K."/>
            <person name="Barton G.J."/>
            <person name="Sherwood A.V."/>
            <person name="Lopez-Montes A."/>
            <person name="Asiedu R."/>
            <person name="Jamnadass R."/>
            <person name="Muchugi A."/>
            <person name="Goodstein D."/>
            <person name="Egesi C.N."/>
            <person name="Featherston J."/>
            <person name="Asfaw A."/>
            <person name="Simpson G.G."/>
            <person name="Dolezel J."/>
            <person name="Hendre P.S."/>
            <person name="Van Deynze A."/>
            <person name="Kumar P.L."/>
            <person name="Obidiegwu J.E."/>
            <person name="Bhattacharjee R."/>
            <person name="Rokhsar D.S."/>
        </authorList>
    </citation>
    <scope>NUCLEOTIDE SEQUENCE [LARGE SCALE GENOMIC DNA]</scope>
    <source>
        <strain evidence="2">cv. TDa95/00328</strain>
    </source>
</reference>
<dbReference type="EMBL" id="CM037018">
    <property type="protein sequence ID" value="KAH7674328.1"/>
    <property type="molecule type" value="Genomic_DNA"/>
</dbReference>
<name>A0ACB7VJM8_DIOAL</name>
<gene>
    <name evidence="1" type="ORF">IHE45_08G065800</name>
</gene>
<sequence length="142" mass="16500">MKINLFSFRCSPPSRQAIDEDRILSPLKIIHAGGFVEQYYMAIPASEIMKKYPKSVLARPEVFSKPWDSLVNPDEILSVGERLYLMPVNTVLKLRRRIRRNNSTNENINRSKMMFVIHRSGKQRARVIEIWQPSLMVIDEAA</sequence>
<evidence type="ECO:0000313" key="2">
    <source>
        <dbReference type="Proteomes" id="UP000827976"/>
    </source>
</evidence>
<protein>
    <submittedName>
        <fullName evidence="1">Uncharacterized protein</fullName>
    </submittedName>
</protein>
<keyword evidence="2" id="KW-1185">Reference proteome</keyword>
<dbReference type="Proteomes" id="UP000827976">
    <property type="component" value="Chromosome 8"/>
</dbReference>
<comment type="caution">
    <text evidence="1">The sequence shown here is derived from an EMBL/GenBank/DDBJ whole genome shotgun (WGS) entry which is preliminary data.</text>
</comment>
<accession>A0ACB7VJM8</accession>
<proteinExistence type="predicted"/>
<organism evidence="1 2">
    <name type="scientific">Dioscorea alata</name>
    <name type="common">Purple yam</name>
    <dbReference type="NCBI Taxonomy" id="55571"/>
    <lineage>
        <taxon>Eukaryota</taxon>
        <taxon>Viridiplantae</taxon>
        <taxon>Streptophyta</taxon>
        <taxon>Embryophyta</taxon>
        <taxon>Tracheophyta</taxon>
        <taxon>Spermatophyta</taxon>
        <taxon>Magnoliopsida</taxon>
        <taxon>Liliopsida</taxon>
        <taxon>Dioscoreales</taxon>
        <taxon>Dioscoreaceae</taxon>
        <taxon>Dioscorea</taxon>
    </lineage>
</organism>